<evidence type="ECO:0008006" key="4">
    <source>
        <dbReference type="Google" id="ProtNLM"/>
    </source>
</evidence>
<feature type="transmembrane region" description="Helical" evidence="1">
    <location>
        <begin position="146"/>
        <end position="169"/>
    </location>
</feature>
<organism evidence="2 3">
    <name type="scientific">Streptococcus gallinaceus</name>
    <dbReference type="NCBI Taxonomy" id="165758"/>
    <lineage>
        <taxon>Bacteria</taxon>
        <taxon>Bacillati</taxon>
        <taxon>Bacillota</taxon>
        <taxon>Bacilli</taxon>
        <taxon>Lactobacillales</taxon>
        <taxon>Streptococcaceae</taxon>
        <taxon>Streptococcus</taxon>
    </lineage>
</organism>
<dbReference type="InterPro" id="IPR021359">
    <property type="entry name" value="DUF2812"/>
</dbReference>
<evidence type="ECO:0000313" key="3">
    <source>
        <dbReference type="Proteomes" id="UP001549055"/>
    </source>
</evidence>
<keyword evidence="1" id="KW-0812">Transmembrane</keyword>
<protein>
    <recommendedName>
        <fullName evidence="4">DUF2812 domain-containing protein</fullName>
    </recommendedName>
</protein>
<keyword evidence="1" id="KW-0472">Membrane</keyword>
<dbReference type="EMBL" id="JBEPMK010000004">
    <property type="protein sequence ID" value="MET3644738.1"/>
    <property type="molecule type" value="Genomic_DNA"/>
</dbReference>
<keyword evidence="3" id="KW-1185">Reference proteome</keyword>
<sequence length="180" mass="21870">MTGKKVCRWFTIVDFDKEEDYLRQMHQEGWKLKKTNGFIYQFEKVEPADVIYKLDYREEESEKETYTRLFADYGWEYIQTFNCFSYFRKAVANFESGEEQELFSDIESKLDMIGRVIKRTLGFQLLALFINVFNLYWLPLERFKSSWVIHILLFLVIFTLTGVLIYEWLGYRRLVKKFNS</sequence>
<reference evidence="2 3" key="1">
    <citation type="submission" date="2024-06" db="EMBL/GenBank/DDBJ databases">
        <title>Genomic Encyclopedia of Type Strains, Phase IV (KMG-IV): sequencing the most valuable type-strain genomes for metagenomic binning, comparative biology and taxonomic classification.</title>
        <authorList>
            <person name="Goeker M."/>
        </authorList>
    </citation>
    <scope>NUCLEOTIDE SEQUENCE [LARGE SCALE GENOMIC DNA]</scope>
    <source>
        <strain evidence="2 3">DSM 15349</strain>
    </source>
</reference>
<feature type="transmembrane region" description="Helical" evidence="1">
    <location>
        <begin position="121"/>
        <end position="140"/>
    </location>
</feature>
<dbReference type="Proteomes" id="UP001549055">
    <property type="component" value="Unassembled WGS sequence"/>
</dbReference>
<proteinExistence type="predicted"/>
<keyword evidence="1" id="KW-1133">Transmembrane helix</keyword>
<gene>
    <name evidence="2" type="ORF">ABID27_001365</name>
</gene>
<comment type="caution">
    <text evidence="2">The sequence shown here is derived from an EMBL/GenBank/DDBJ whole genome shotgun (WGS) entry which is preliminary data.</text>
</comment>
<name>A0ABV2JLE6_9STRE</name>
<evidence type="ECO:0000256" key="1">
    <source>
        <dbReference type="SAM" id="Phobius"/>
    </source>
</evidence>
<dbReference type="Pfam" id="PF11193">
    <property type="entry name" value="DUF2812"/>
    <property type="match status" value="1"/>
</dbReference>
<accession>A0ABV2JLE6</accession>
<dbReference type="RefSeq" id="WP_354281144.1">
    <property type="nucleotide sequence ID" value="NZ_JBEPMK010000004.1"/>
</dbReference>
<evidence type="ECO:0000313" key="2">
    <source>
        <dbReference type="EMBL" id="MET3644738.1"/>
    </source>
</evidence>